<dbReference type="PANTHER" id="PTHR23531">
    <property type="entry name" value="QUINOLENE RESISTANCE PROTEIN NORA"/>
    <property type="match status" value="1"/>
</dbReference>
<evidence type="ECO:0000256" key="4">
    <source>
        <dbReference type="ARBA" id="ARBA00022989"/>
    </source>
</evidence>
<gene>
    <name evidence="8" type="ORF">J5Y03_02180</name>
</gene>
<organism evidence="8 9">
    <name type="scientific">Gottfriedia endophytica</name>
    <dbReference type="NCBI Taxonomy" id="2820819"/>
    <lineage>
        <taxon>Bacteria</taxon>
        <taxon>Bacillati</taxon>
        <taxon>Bacillota</taxon>
        <taxon>Bacilli</taxon>
        <taxon>Bacillales</taxon>
        <taxon>Bacillaceae</taxon>
        <taxon>Gottfriedia</taxon>
    </lineage>
</organism>
<dbReference type="InterPro" id="IPR005829">
    <property type="entry name" value="Sugar_transporter_CS"/>
</dbReference>
<dbReference type="PROSITE" id="PS50850">
    <property type="entry name" value="MFS"/>
    <property type="match status" value="1"/>
</dbReference>
<dbReference type="Gene3D" id="1.20.1250.20">
    <property type="entry name" value="MFS general substrate transporter like domains"/>
    <property type="match status" value="1"/>
</dbReference>
<feature type="transmembrane region" description="Helical" evidence="6">
    <location>
        <begin position="243"/>
        <end position="261"/>
    </location>
</feature>
<proteinExistence type="predicted"/>
<feature type="transmembrane region" description="Helical" evidence="6">
    <location>
        <begin position="273"/>
        <end position="291"/>
    </location>
</feature>
<feature type="transmembrane region" description="Helical" evidence="6">
    <location>
        <begin position="46"/>
        <end position="63"/>
    </location>
</feature>
<feature type="transmembrane region" description="Helical" evidence="6">
    <location>
        <begin position="209"/>
        <end position="231"/>
    </location>
</feature>
<keyword evidence="9" id="KW-1185">Reference proteome</keyword>
<keyword evidence="4 6" id="KW-1133">Transmembrane helix</keyword>
<feature type="transmembrane region" description="Helical" evidence="6">
    <location>
        <begin position="297"/>
        <end position="321"/>
    </location>
</feature>
<dbReference type="RefSeq" id="WP_209401972.1">
    <property type="nucleotide sequence ID" value="NZ_JAGIYQ010000001.1"/>
</dbReference>
<comment type="caution">
    <text evidence="8">The sequence shown here is derived from an EMBL/GenBank/DDBJ whole genome shotgun (WGS) entry which is preliminary data.</text>
</comment>
<feature type="transmembrane region" description="Helical" evidence="6">
    <location>
        <begin position="105"/>
        <end position="123"/>
    </location>
</feature>
<evidence type="ECO:0000313" key="8">
    <source>
        <dbReference type="EMBL" id="MBP0723989.1"/>
    </source>
</evidence>
<dbReference type="GO" id="GO:0022857">
    <property type="term" value="F:transmembrane transporter activity"/>
    <property type="evidence" value="ECO:0007669"/>
    <property type="project" value="InterPro"/>
</dbReference>
<feature type="transmembrane region" description="Helical" evidence="6">
    <location>
        <begin position="361"/>
        <end position="381"/>
    </location>
</feature>
<sequence>MKEKLWTKNFISISVSNLFLFLSFYLLLTTLPIYALQDLHTKESSVGLIVSVFLFAAIIIRPIAGQQMERFGKRFLFLVSLSIFLVSSILYFLTDSLTSILLLRFFHGLGFGIATTAAGTIVAETLPDSRRGEGMGYFAMSMNLAMAFGPFLGLTALNEFGIHSVFMMAFCFSIISFIAGLLIHLPATKVIKSKEVKFNFKLNALIERSAVKVSLFAALFGIIYSSIISFVSVYAKSIGLTSVGSYFFIVYAIVLLISRPFTGKWFDLYGAKYIVYASIILFGAGMVLLSLSSSPVIFLISAAFIGVGYGTLFSSLQTIVIQDAPSEKRGLATATYFSIYDLGMSIGSFVVGIILSKVGFHALYGGSVFLIVLGIGIFYLITKQQGTNEVTEIKKIS</sequence>
<dbReference type="InterPro" id="IPR011701">
    <property type="entry name" value="MFS"/>
</dbReference>
<feature type="transmembrane region" description="Helical" evidence="6">
    <location>
        <begin position="333"/>
        <end position="355"/>
    </location>
</feature>
<dbReference type="PROSITE" id="PS00217">
    <property type="entry name" value="SUGAR_TRANSPORT_2"/>
    <property type="match status" value="2"/>
</dbReference>
<reference evidence="8" key="1">
    <citation type="submission" date="2021-04" db="EMBL/GenBank/DDBJ databases">
        <title>Genome seq and assembly of Bacillus sp.</title>
        <authorList>
            <person name="Chhetri G."/>
        </authorList>
    </citation>
    <scope>NUCLEOTIDE SEQUENCE</scope>
    <source>
        <strain evidence="8">RG28</strain>
    </source>
</reference>
<keyword evidence="2" id="KW-0813">Transport</keyword>
<keyword evidence="3 6" id="KW-0812">Transmembrane</keyword>
<comment type="subcellular location">
    <subcellularLocation>
        <location evidence="1">Cell membrane</location>
        <topology evidence="1">Multi-pass membrane protein</topology>
    </subcellularLocation>
</comment>
<feature type="transmembrane region" description="Helical" evidence="6">
    <location>
        <begin position="12"/>
        <end position="34"/>
    </location>
</feature>
<evidence type="ECO:0000256" key="3">
    <source>
        <dbReference type="ARBA" id="ARBA00022692"/>
    </source>
</evidence>
<dbReference type="SUPFAM" id="SSF103473">
    <property type="entry name" value="MFS general substrate transporter"/>
    <property type="match status" value="1"/>
</dbReference>
<feature type="transmembrane region" description="Helical" evidence="6">
    <location>
        <begin position="165"/>
        <end position="188"/>
    </location>
</feature>
<dbReference type="PANTHER" id="PTHR23531:SF2">
    <property type="entry name" value="PERMEASE"/>
    <property type="match status" value="1"/>
</dbReference>
<dbReference type="CDD" id="cd17489">
    <property type="entry name" value="MFS_YfcJ_like"/>
    <property type="match status" value="1"/>
</dbReference>
<dbReference type="EMBL" id="JAGIYQ010000001">
    <property type="protein sequence ID" value="MBP0723989.1"/>
    <property type="molecule type" value="Genomic_DNA"/>
</dbReference>
<evidence type="ECO:0000313" key="9">
    <source>
        <dbReference type="Proteomes" id="UP000682134"/>
    </source>
</evidence>
<evidence type="ECO:0000256" key="2">
    <source>
        <dbReference type="ARBA" id="ARBA00022448"/>
    </source>
</evidence>
<dbReference type="InterPro" id="IPR052714">
    <property type="entry name" value="MFS_Exporter"/>
</dbReference>
<name>A0A940NKR9_9BACI</name>
<evidence type="ECO:0000259" key="7">
    <source>
        <dbReference type="PROSITE" id="PS50850"/>
    </source>
</evidence>
<evidence type="ECO:0000256" key="5">
    <source>
        <dbReference type="ARBA" id="ARBA00023136"/>
    </source>
</evidence>
<evidence type="ECO:0000256" key="6">
    <source>
        <dbReference type="SAM" id="Phobius"/>
    </source>
</evidence>
<dbReference type="InterPro" id="IPR020846">
    <property type="entry name" value="MFS_dom"/>
</dbReference>
<feature type="domain" description="Major facilitator superfamily (MFS) profile" evidence="7">
    <location>
        <begin position="9"/>
        <end position="385"/>
    </location>
</feature>
<dbReference type="InterPro" id="IPR036259">
    <property type="entry name" value="MFS_trans_sf"/>
</dbReference>
<dbReference type="Pfam" id="PF07690">
    <property type="entry name" value="MFS_1"/>
    <property type="match status" value="1"/>
</dbReference>
<dbReference type="GO" id="GO:0005886">
    <property type="term" value="C:plasma membrane"/>
    <property type="evidence" value="ECO:0007669"/>
    <property type="project" value="UniProtKB-SubCell"/>
</dbReference>
<feature type="transmembrane region" description="Helical" evidence="6">
    <location>
        <begin position="135"/>
        <end position="153"/>
    </location>
</feature>
<keyword evidence="5 6" id="KW-0472">Membrane</keyword>
<accession>A0A940NKR9</accession>
<dbReference type="AlphaFoldDB" id="A0A940NKR9"/>
<feature type="transmembrane region" description="Helical" evidence="6">
    <location>
        <begin position="75"/>
        <end position="93"/>
    </location>
</feature>
<protein>
    <submittedName>
        <fullName evidence="8">MFS transporter</fullName>
    </submittedName>
</protein>
<evidence type="ECO:0000256" key="1">
    <source>
        <dbReference type="ARBA" id="ARBA00004651"/>
    </source>
</evidence>
<dbReference type="Proteomes" id="UP000682134">
    <property type="component" value="Unassembled WGS sequence"/>
</dbReference>